<proteinExistence type="predicted"/>
<sequence>MTNTRPACAQEGGVDSVLECCLFQNVFHFQSLFFRSFSQRRSLSSGARHRAAIHCLANRTRGQGTERERHTGGQGNARTPVLNGKLPNVALVTSVQVKWETGTKERIWVGYN</sequence>
<evidence type="ECO:0000256" key="1">
    <source>
        <dbReference type="SAM" id="MobiDB-lite"/>
    </source>
</evidence>
<dbReference type="EMBL" id="JAGEUA010000002">
    <property type="protein sequence ID" value="KAL1005826.1"/>
    <property type="molecule type" value="Genomic_DNA"/>
</dbReference>
<reference evidence="2 3" key="1">
    <citation type="submission" date="2024-06" db="EMBL/GenBank/DDBJ databases">
        <authorList>
            <person name="Pan Q."/>
            <person name="Wen M."/>
            <person name="Jouanno E."/>
            <person name="Zahm M."/>
            <person name="Klopp C."/>
            <person name="Cabau C."/>
            <person name="Louis A."/>
            <person name="Berthelot C."/>
            <person name="Parey E."/>
            <person name="Roest Crollius H."/>
            <person name="Montfort J."/>
            <person name="Robinson-Rechavi M."/>
            <person name="Bouchez O."/>
            <person name="Lampietro C."/>
            <person name="Lopez Roques C."/>
            <person name="Donnadieu C."/>
            <person name="Postlethwait J."/>
            <person name="Bobe J."/>
            <person name="Verreycken H."/>
            <person name="Guiguen Y."/>
        </authorList>
    </citation>
    <scope>NUCLEOTIDE SEQUENCE [LARGE SCALE GENOMIC DNA]</scope>
    <source>
        <strain evidence="2">Up_M1</strain>
        <tissue evidence="2">Testis</tissue>
    </source>
</reference>
<accession>A0ABD0XXG8</accession>
<dbReference type="Proteomes" id="UP001557470">
    <property type="component" value="Unassembled WGS sequence"/>
</dbReference>
<keyword evidence="3" id="KW-1185">Reference proteome</keyword>
<organism evidence="2 3">
    <name type="scientific">Umbra pygmaea</name>
    <name type="common">Eastern mudminnow</name>
    <dbReference type="NCBI Taxonomy" id="75934"/>
    <lineage>
        <taxon>Eukaryota</taxon>
        <taxon>Metazoa</taxon>
        <taxon>Chordata</taxon>
        <taxon>Craniata</taxon>
        <taxon>Vertebrata</taxon>
        <taxon>Euteleostomi</taxon>
        <taxon>Actinopterygii</taxon>
        <taxon>Neopterygii</taxon>
        <taxon>Teleostei</taxon>
        <taxon>Protacanthopterygii</taxon>
        <taxon>Esociformes</taxon>
        <taxon>Umbridae</taxon>
        <taxon>Umbra</taxon>
    </lineage>
</organism>
<dbReference type="AlphaFoldDB" id="A0ABD0XXG8"/>
<feature type="region of interest" description="Disordered" evidence="1">
    <location>
        <begin position="58"/>
        <end position="82"/>
    </location>
</feature>
<protein>
    <submittedName>
        <fullName evidence="2">Uncharacterized protein</fullName>
    </submittedName>
</protein>
<comment type="caution">
    <text evidence="2">The sequence shown here is derived from an EMBL/GenBank/DDBJ whole genome shotgun (WGS) entry which is preliminary data.</text>
</comment>
<evidence type="ECO:0000313" key="2">
    <source>
        <dbReference type="EMBL" id="KAL1005826.1"/>
    </source>
</evidence>
<evidence type="ECO:0000313" key="3">
    <source>
        <dbReference type="Proteomes" id="UP001557470"/>
    </source>
</evidence>
<name>A0ABD0XXG8_UMBPY</name>
<gene>
    <name evidence="2" type="ORF">UPYG_G00064440</name>
</gene>